<feature type="transmembrane region" description="Helical" evidence="2">
    <location>
        <begin position="120"/>
        <end position="137"/>
    </location>
</feature>
<protein>
    <submittedName>
        <fullName evidence="4">Prepilin peptidase</fullName>
    </submittedName>
</protein>
<evidence type="ECO:0000256" key="1">
    <source>
        <dbReference type="ARBA" id="ARBA00005801"/>
    </source>
</evidence>
<proteinExistence type="inferred from homology"/>
<dbReference type="Pfam" id="PF01478">
    <property type="entry name" value="Peptidase_A24"/>
    <property type="match status" value="1"/>
</dbReference>
<evidence type="ECO:0000313" key="4">
    <source>
        <dbReference type="EMBL" id="MBE5035409.1"/>
    </source>
</evidence>
<keyword evidence="2" id="KW-0472">Membrane</keyword>
<name>A0ABR9QX09_9FIRM</name>
<dbReference type="InterPro" id="IPR050882">
    <property type="entry name" value="Prepilin_peptidase/N-MTase"/>
</dbReference>
<comment type="caution">
    <text evidence="4">The sequence shown here is derived from an EMBL/GenBank/DDBJ whole genome shotgun (WGS) entry which is preliminary data.</text>
</comment>
<accession>A0ABR9QX09</accession>
<comment type="similarity">
    <text evidence="1">Belongs to the peptidase A24 family.</text>
</comment>
<dbReference type="EMBL" id="JADCKA010000004">
    <property type="protein sequence ID" value="MBE5035409.1"/>
    <property type="molecule type" value="Genomic_DNA"/>
</dbReference>
<evidence type="ECO:0000256" key="2">
    <source>
        <dbReference type="SAM" id="Phobius"/>
    </source>
</evidence>
<keyword evidence="2" id="KW-1133">Transmembrane helix</keyword>
<feature type="transmembrane region" description="Helical" evidence="2">
    <location>
        <begin position="50"/>
        <end position="71"/>
    </location>
</feature>
<reference evidence="4 5" key="1">
    <citation type="submission" date="2020-10" db="EMBL/GenBank/DDBJ databases">
        <title>ChiBAC.</title>
        <authorList>
            <person name="Zenner C."/>
            <person name="Hitch T.C.A."/>
            <person name="Clavel T."/>
        </authorList>
    </citation>
    <scope>NUCLEOTIDE SEQUENCE [LARGE SCALE GENOMIC DNA]</scope>
    <source>
        <strain evidence="4 5">DSM 108706</strain>
    </source>
</reference>
<dbReference type="InterPro" id="IPR000045">
    <property type="entry name" value="Prepilin_IV_endopep_pep"/>
</dbReference>
<evidence type="ECO:0000259" key="3">
    <source>
        <dbReference type="Pfam" id="PF01478"/>
    </source>
</evidence>
<dbReference type="PANTHER" id="PTHR30487:SF0">
    <property type="entry name" value="PREPILIN LEADER PEPTIDASE_N-METHYLTRANSFERASE-RELATED"/>
    <property type="match status" value="1"/>
</dbReference>
<feature type="domain" description="Prepilin type IV endopeptidase peptidase" evidence="3">
    <location>
        <begin position="10"/>
        <end position="107"/>
    </location>
</feature>
<feature type="transmembrane region" description="Helical" evidence="2">
    <location>
        <begin position="149"/>
        <end position="168"/>
    </location>
</feature>
<feature type="transmembrane region" description="Helical" evidence="2">
    <location>
        <begin position="91"/>
        <end position="113"/>
    </location>
</feature>
<dbReference type="RefSeq" id="WP_226385055.1">
    <property type="nucleotide sequence ID" value="NZ_JADCKA010000004.1"/>
</dbReference>
<sequence>MNNIYLVAAVTGLLIAQAAIDIKTRRLPDRLNLLILVTGIITMDSPADELAGMLIVPIFMLLTNVIVPGAFGGGDIKLTAAVGLFCGYKITVTGALMGITASGMYGLVLLITGKKNLKDYFALGPFLVAGFMIMIFHERNEVFYNMQPYQIVGIVLIAVGVILFAYYFHDKKKRKDEDSVERLRPKSGK</sequence>
<gene>
    <name evidence="4" type="ORF">INF20_03820</name>
</gene>
<keyword evidence="2" id="KW-0812">Transmembrane</keyword>
<dbReference type="Gene3D" id="1.20.120.1220">
    <property type="match status" value="1"/>
</dbReference>
<keyword evidence="5" id="KW-1185">Reference proteome</keyword>
<evidence type="ECO:0000313" key="5">
    <source>
        <dbReference type="Proteomes" id="UP001516588"/>
    </source>
</evidence>
<dbReference type="Proteomes" id="UP001516588">
    <property type="component" value="Unassembled WGS sequence"/>
</dbReference>
<organism evidence="4 5">
    <name type="scientific">Gallibacter intestinalis</name>
    <dbReference type="NCBI Taxonomy" id="2779356"/>
    <lineage>
        <taxon>Bacteria</taxon>
        <taxon>Bacillati</taxon>
        <taxon>Bacillota</taxon>
        <taxon>Clostridia</taxon>
        <taxon>Eubacteriales</taxon>
        <taxon>Eubacteriaceae</taxon>
        <taxon>Gallibacter</taxon>
    </lineage>
</organism>
<dbReference type="PANTHER" id="PTHR30487">
    <property type="entry name" value="TYPE 4 PREPILIN-LIKE PROTEINS LEADER PEPTIDE-PROCESSING ENZYME"/>
    <property type="match status" value="1"/>
</dbReference>